<dbReference type="Pfam" id="PF00067">
    <property type="entry name" value="p450"/>
    <property type="match status" value="1"/>
</dbReference>
<keyword evidence="7" id="KW-0503">Monooxygenase</keyword>
<evidence type="ECO:0000256" key="4">
    <source>
        <dbReference type="ARBA" id="ARBA00022723"/>
    </source>
</evidence>
<dbReference type="Proteomes" id="UP001457282">
    <property type="component" value="Unassembled WGS sequence"/>
</dbReference>
<keyword evidence="10" id="KW-1185">Reference proteome</keyword>
<evidence type="ECO:0000313" key="10">
    <source>
        <dbReference type="Proteomes" id="UP001457282"/>
    </source>
</evidence>
<evidence type="ECO:0000256" key="1">
    <source>
        <dbReference type="ARBA" id="ARBA00001971"/>
    </source>
</evidence>
<name>A0AAW1YRJ9_RUBAR</name>
<proteinExistence type="inferred from homology"/>
<evidence type="ECO:0000256" key="8">
    <source>
        <dbReference type="SAM" id="SignalP"/>
    </source>
</evidence>
<evidence type="ECO:0000256" key="5">
    <source>
        <dbReference type="ARBA" id="ARBA00023002"/>
    </source>
</evidence>
<reference evidence="9 10" key="1">
    <citation type="journal article" date="2023" name="G3 (Bethesda)">
        <title>A chromosome-length genome assembly and annotation of blackberry (Rubus argutus, cv. 'Hillquist').</title>
        <authorList>
            <person name="Bruna T."/>
            <person name="Aryal R."/>
            <person name="Dudchenko O."/>
            <person name="Sargent D.J."/>
            <person name="Mead D."/>
            <person name="Buti M."/>
            <person name="Cavallini A."/>
            <person name="Hytonen T."/>
            <person name="Andres J."/>
            <person name="Pham M."/>
            <person name="Weisz D."/>
            <person name="Mascagni F."/>
            <person name="Usai G."/>
            <person name="Natali L."/>
            <person name="Bassil N."/>
            <person name="Fernandez G.E."/>
            <person name="Lomsadze A."/>
            <person name="Armour M."/>
            <person name="Olukolu B."/>
            <person name="Poorten T."/>
            <person name="Britton C."/>
            <person name="Davik J."/>
            <person name="Ashrafi H."/>
            <person name="Aiden E.L."/>
            <person name="Borodovsky M."/>
            <person name="Worthington M."/>
        </authorList>
    </citation>
    <scope>NUCLEOTIDE SEQUENCE [LARGE SCALE GENOMIC DNA]</scope>
    <source>
        <strain evidence="9">PI 553951</strain>
    </source>
</reference>
<dbReference type="GO" id="GO:0005506">
    <property type="term" value="F:iron ion binding"/>
    <property type="evidence" value="ECO:0007669"/>
    <property type="project" value="InterPro"/>
</dbReference>
<comment type="cofactor">
    <cofactor evidence="1">
        <name>heme</name>
        <dbReference type="ChEBI" id="CHEBI:30413"/>
    </cofactor>
</comment>
<dbReference type="AlphaFoldDB" id="A0AAW1YRJ9"/>
<accession>A0AAW1YRJ9</accession>
<keyword evidence="3" id="KW-0349">Heme</keyword>
<dbReference type="InterPro" id="IPR001128">
    <property type="entry name" value="Cyt_P450"/>
</dbReference>
<gene>
    <name evidence="9" type="ORF">M0R45_006599</name>
</gene>
<evidence type="ECO:0000313" key="9">
    <source>
        <dbReference type="EMBL" id="KAK9951139.1"/>
    </source>
</evidence>
<sequence>MDFASTAIALCLALVLATFVVRHHARRMCGKEKRYHPVAETVVHQLINFRRVHHYMTELSCKYKTYRMLDLSRSAVYTADPANVEYVLKTNFTNYGKGSYLYNILSDALGDGIFAVDGQKWRHQRKESSSEFSAKVVRDFSSAVFKTNAVKLACLIYKAATCNQAIDIQDLFMKSTLDSIIKIMLGIELDSMSGTNEEARLKLSRILKITYL</sequence>
<dbReference type="InterPro" id="IPR036396">
    <property type="entry name" value="Cyt_P450_sf"/>
</dbReference>
<evidence type="ECO:0000256" key="2">
    <source>
        <dbReference type="ARBA" id="ARBA00010617"/>
    </source>
</evidence>
<evidence type="ECO:0000256" key="3">
    <source>
        <dbReference type="ARBA" id="ARBA00022617"/>
    </source>
</evidence>
<keyword evidence="6" id="KW-0408">Iron</keyword>
<dbReference type="PANTHER" id="PTHR24296">
    <property type="entry name" value="CYTOCHROME P450"/>
    <property type="match status" value="1"/>
</dbReference>
<protein>
    <submittedName>
        <fullName evidence="9">Uncharacterized protein</fullName>
    </submittedName>
</protein>
<keyword evidence="8" id="KW-0732">Signal</keyword>
<dbReference type="GO" id="GO:0016705">
    <property type="term" value="F:oxidoreductase activity, acting on paired donors, with incorporation or reduction of molecular oxygen"/>
    <property type="evidence" value="ECO:0007669"/>
    <property type="project" value="InterPro"/>
</dbReference>
<keyword evidence="5" id="KW-0560">Oxidoreductase</keyword>
<comment type="caution">
    <text evidence="9">The sequence shown here is derived from an EMBL/GenBank/DDBJ whole genome shotgun (WGS) entry which is preliminary data.</text>
</comment>
<organism evidence="9 10">
    <name type="scientific">Rubus argutus</name>
    <name type="common">Southern blackberry</name>
    <dbReference type="NCBI Taxonomy" id="59490"/>
    <lineage>
        <taxon>Eukaryota</taxon>
        <taxon>Viridiplantae</taxon>
        <taxon>Streptophyta</taxon>
        <taxon>Embryophyta</taxon>
        <taxon>Tracheophyta</taxon>
        <taxon>Spermatophyta</taxon>
        <taxon>Magnoliopsida</taxon>
        <taxon>eudicotyledons</taxon>
        <taxon>Gunneridae</taxon>
        <taxon>Pentapetalae</taxon>
        <taxon>rosids</taxon>
        <taxon>fabids</taxon>
        <taxon>Rosales</taxon>
        <taxon>Rosaceae</taxon>
        <taxon>Rosoideae</taxon>
        <taxon>Rosoideae incertae sedis</taxon>
        <taxon>Rubus</taxon>
    </lineage>
</organism>
<evidence type="ECO:0000256" key="6">
    <source>
        <dbReference type="ARBA" id="ARBA00023004"/>
    </source>
</evidence>
<dbReference type="GO" id="GO:0004497">
    <property type="term" value="F:monooxygenase activity"/>
    <property type="evidence" value="ECO:0007669"/>
    <property type="project" value="UniProtKB-KW"/>
</dbReference>
<dbReference type="GO" id="GO:0020037">
    <property type="term" value="F:heme binding"/>
    <property type="evidence" value="ECO:0007669"/>
    <property type="project" value="InterPro"/>
</dbReference>
<feature type="chain" id="PRO_5043867329" evidence="8">
    <location>
        <begin position="26"/>
        <end position="212"/>
    </location>
</feature>
<evidence type="ECO:0000256" key="7">
    <source>
        <dbReference type="ARBA" id="ARBA00023033"/>
    </source>
</evidence>
<comment type="similarity">
    <text evidence="2">Belongs to the cytochrome P450 family.</text>
</comment>
<keyword evidence="4" id="KW-0479">Metal-binding</keyword>
<dbReference type="SUPFAM" id="SSF48264">
    <property type="entry name" value="Cytochrome P450"/>
    <property type="match status" value="1"/>
</dbReference>
<feature type="signal peptide" evidence="8">
    <location>
        <begin position="1"/>
        <end position="25"/>
    </location>
</feature>
<dbReference type="Gene3D" id="1.10.630.10">
    <property type="entry name" value="Cytochrome P450"/>
    <property type="match status" value="1"/>
</dbReference>
<dbReference type="EMBL" id="JBEDUW010000001">
    <property type="protein sequence ID" value="KAK9951139.1"/>
    <property type="molecule type" value="Genomic_DNA"/>
</dbReference>